<reference evidence="8" key="1">
    <citation type="submission" date="2022-11" db="EMBL/GenBank/DDBJ databases">
        <title>Draft genome sequence of Hoeflea poritis E7-10 and Hoeflea prorocentri PM5-8, separated from scleractinian coral Porites lutea and marine dinoflagellate.</title>
        <authorList>
            <person name="Zhang G."/>
            <person name="Wei Q."/>
            <person name="Cai L."/>
        </authorList>
    </citation>
    <scope>NUCLEOTIDE SEQUENCE</scope>
    <source>
        <strain evidence="8">PM5-8</strain>
    </source>
</reference>
<dbReference type="Gene3D" id="1.10.3720.10">
    <property type="entry name" value="MetI-like"/>
    <property type="match status" value="1"/>
</dbReference>
<evidence type="ECO:0000259" key="7">
    <source>
        <dbReference type="PROSITE" id="PS50928"/>
    </source>
</evidence>
<evidence type="ECO:0000256" key="2">
    <source>
        <dbReference type="ARBA" id="ARBA00022448"/>
    </source>
</evidence>
<evidence type="ECO:0000256" key="1">
    <source>
        <dbReference type="ARBA" id="ARBA00004651"/>
    </source>
</evidence>
<sequence>MKTPSADTIDSLASRHEAVFHRPVLERWRAPIILTVVGAYLIFAWSLFGIGTAFKNGNWDIAGNYLADWISYEVRPDIEYDGDYLQVEFPRFSPLGSDPDPVWLRKTTDNVEREVIVDTGGGIGTETSTRSRVNSFMMPGAPGTQEGGTGDTSLGNSFMAPQAQTARPAEEINTSGRTQMVTQTVVTRVDLELGPARINIEPGQVSVDYHGETFVVDVVPDTSVTANGPLPQWAQQMQAGGDILMKFGFAGTLEVENDEVKVRHRFLGWENFWFDTASPFWGMGFAEVMRTISSGDRIKPEMSNLALAWDNFLYNAEWQHADVWIKLLQTIVMAFVGTLFATLLAFPLSFAAARNITRSWIANQFIKRLFDFLRCVDMLIWALFFTRAFGPGPLAGISAIFFTDTGTLGKLYAEALENVDDKQREGIRSVGASPVLVQRYGVVPQVLPVFASQSLYFWESNTRSATIIGAVGAGGIGLKLWEAMRTNADWENVAYMVLLVLATVFIFDSISNAIRSRLIGREPKAA</sequence>
<dbReference type="AlphaFoldDB" id="A0A9X3ZI43"/>
<dbReference type="NCBIfam" id="TIGR01097">
    <property type="entry name" value="PhnE"/>
    <property type="match status" value="1"/>
</dbReference>
<accession>A0A9X3ZI43</accession>
<dbReference type="Pfam" id="PF00528">
    <property type="entry name" value="BPD_transp_1"/>
    <property type="match status" value="1"/>
</dbReference>
<name>A0A9X3ZI43_9HYPH</name>
<keyword evidence="2 6" id="KW-0813">Transport</keyword>
<feature type="domain" description="ABC transmembrane type-1" evidence="7">
    <location>
        <begin position="327"/>
        <end position="511"/>
    </location>
</feature>
<proteinExistence type="inferred from homology"/>
<evidence type="ECO:0000256" key="4">
    <source>
        <dbReference type="ARBA" id="ARBA00022989"/>
    </source>
</evidence>
<feature type="transmembrane region" description="Helical" evidence="6">
    <location>
        <begin position="331"/>
        <end position="357"/>
    </location>
</feature>
<dbReference type="PANTHER" id="PTHR30043">
    <property type="entry name" value="PHOSPHONATES TRANSPORT SYSTEM PERMEASE PROTEIN"/>
    <property type="match status" value="1"/>
</dbReference>
<comment type="caution">
    <text evidence="8">The sequence shown here is derived from an EMBL/GenBank/DDBJ whole genome shotgun (WGS) entry which is preliminary data.</text>
</comment>
<keyword evidence="3 6" id="KW-0812">Transmembrane</keyword>
<feature type="transmembrane region" description="Helical" evidence="6">
    <location>
        <begin position="32"/>
        <end position="54"/>
    </location>
</feature>
<comment type="similarity">
    <text evidence="6">Belongs to the binding-protein-dependent transport system permease family.</text>
</comment>
<gene>
    <name evidence="8" type="primary">phnE</name>
    <name evidence="8" type="ORF">OQ273_14730</name>
</gene>
<dbReference type="Proteomes" id="UP001151234">
    <property type="component" value="Unassembled WGS sequence"/>
</dbReference>
<dbReference type="GO" id="GO:0015416">
    <property type="term" value="F:ABC-type phosphonate transporter activity"/>
    <property type="evidence" value="ECO:0007669"/>
    <property type="project" value="InterPro"/>
</dbReference>
<dbReference type="GO" id="GO:0005886">
    <property type="term" value="C:plasma membrane"/>
    <property type="evidence" value="ECO:0007669"/>
    <property type="project" value="UniProtKB-SubCell"/>
</dbReference>
<evidence type="ECO:0000256" key="6">
    <source>
        <dbReference type="RuleBase" id="RU363032"/>
    </source>
</evidence>
<dbReference type="EMBL" id="JAPJZI010000001">
    <property type="protein sequence ID" value="MDA5399834.1"/>
    <property type="molecule type" value="Genomic_DNA"/>
</dbReference>
<dbReference type="InterPro" id="IPR005769">
    <property type="entry name" value="PhnE/PtxC"/>
</dbReference>
<evidence type="ECO:0000313" key="8">
    <source>
        <dbReference type="EMBL" id="MDA5399834.1"/>
    </source>
</evidence>
<organism evidence="8 9">
    <name type="scientific">Hoeflea prorocentri</name>
    <dbReference type="NCBI Taxonomy" id="1922333"/>
    <lineage>
        <taxon>Bacteria</taxon>
        <taxon>Pseudomonadati</taxon>
        <taxon>Pseudomonadota</taxon>
        <taxon>Alphaproteobacteria</taxon>
        <taxon>Hyphomicrobiales</taxon>
        <taxon>Rhizobiaceae</taxon>
        <taxon>Hoeflea</taxon>
    </lineage>
</organism>
<evidence type="ECO:0000256" key="3">
    <source>
        <dbReference type="ARBA" id="ARBA00022692"/>
    </source>
</evidence>
<dbReference type="RefSeq" id="WP_267991253.1">
    <property type="nucleotide sequence ID" value="NZ_JAPJZI010000001.1"/>
</dbReference>
<evidence type="ECO:0000256" key="5">
    <source>
        <dbReference type="ARBA" id="ARBA00023136"/>
    </source>
</evidence>
<feature type="transmembrane region" description="Helical" evidence="6">
    <location>
        <begin position="493"/>
        <end position="514"/>
    </location>
</feature>
<evidence type="ECO:0000313" key="9">
    <source>
        <dbReference type="Proteomes" id="UP001151234"/>
    </source>
</evidence>
<dbReference type="InterPro" id="IPR000515">
    <property type="entry name" value="MetI-like"/>
</dbReference>
<dbReference type="InterPro" id="IPR035906">
    <property type="entry name" value="MetI-like_sf"/>
</dbReference>
<keyword evidence="4 6" id="KW-1133">Transmembrane helix</keyword>
<dbReference type="PANTHER" id="PTHR30043:SF9">
    <property type="entry name" value="PHOSPHONATES TRANSPORT SYSTEM PERMEASE PROTEIN"/>
    <property type="match status" value="1"/>
</dbReference>
<feature type="transmembrane region" description="Helical" evidence="6">
    <location>
        <begin position="378"/>
        <end position="402"/>
    </location>
</feature>
<comment type="subcellular location">
    <subcellularLocation>
        <location evidence="1 6">Cell membrane</location>
        <topology evidence="1 6">Multi-pass membrane protein</topology>
    </subcellularLocation>
</comment>
<protein>
    <submittedName>
        <fullName evidence="8">Phosphonate ABC transporter, permease protein PhnE</fullName>
    </submittedName>
</protein>
<keyword evidence="5 6" id="KW-0472">Membrane</keyword>
<dbReference type="PROSITE" id="PS50928">
    <property type="entry name" value="ABC_TM1"/>
    <property type="match status" value="1"/>
</dbReference>
<keyword evidence="9" id="KW-1185">Reference proteome</keyword>
<dbReference type="SUPFAM" id="SSF161098">
    <property type="entry name" value="MetI-like"/>
    <property type="match status" value="1"/>
</dbReference>
<dbReference type="CDD" id="cd06261">
    <property type="entry name" value="TM_PBP2"/>
    <property type="match status" value="1"/>
</dbReference>